<reference evidence="2 3" key="1">
    <citation type="submission" date="2024-01" db="EMBL/GenBank/DDBJ databases">
        <title>A draft genome for the cacao thread blight pathogen Marasmiellus scandens.</title>
        <authorList>
            <person name="Baruah I.K."/>
            <person name="Leung J."/>
            <person name="Bukari Y."/>
            <person name="Amoako-Attah I."/>
            <person name="Meinhardt L.W."/>
            <person name="Bailey B.A."/>
            <person name="Cohen S.P."/>
        </authorList>
    </citation>
    <scope>NUCLEOTIDE SEQUENCE [LARGE SCALE GENOMIC DNA]</scope>
    <source>
        <strain evidence="2 3">GH-19</strain>
    </source>
</reference>
<keyword evidence="1" id="KW-0812">Transmembrane</keyword>
<evidence type="ECO:0000313" key="3">
    <source>
        <dbReference type="Proteomes" id="UP001498398"/>
    </source>
</evidence>
<keyword evidence="3" id="KW-1185">Reference proteome</keyword>
<dbReference type="EMBL" id="JBANRG010000134">
    <property type="protein sequence ID" value="KAK7433993.1"/>
    <property type="molecule type" value="Genomic_DNA"/>
</dbReference>
<dbReference type="Proteomes" id="UP001498398">
    <property type="component" value="Unassembled WGS sequence"/>
</dbReference>
<feature type="transmembrane region" description="Helical" evidence="1">
    <location>
        <begin position="148"/>
        <end position="174"/>
    </location>
</feature>
<protein>
    <submittedName>
        <fullName evidence="2">Uncharacterized protein</fullName>
    </submittedName>
</protein>
<gene>
    <name evidence="2" type="ORF">VKT23_020457</name>
</gene>
<name>A0ABR1IMH3_9AGAR</name>
<feature type="transmembrane region" description="Helical" evidence="1">
    <location>
        <begin position="119"/>
        <end position="136"/>
    </location>
</feature>
<organism evidence="2 3">
    <name type="scientific">Marasmiellus scandens</name>
    <dbReference type="NCBI Taxonomy" id="2682957"/>
    <lineage>
        <taxon>Eukaryota</taxon>
        <taxon>Fungi</taxon>
        <taxon>Dikarya</taxon>
        <taxon>Basidiomycota</taxon>
        <taxon>Agaricomycotina</taxon>
        <taxon>Agaricomycetes</taxon>
        <taxon>Agaricomycetidae</taxon>
        <taxon>Agaricales</taxon>
        <taxon>Marasmiineae</taxon>
        <taxon>Omphalotaceae</taxon>
        <taxon>Marasmiellus</taxon>
    </lineage>
</organism>
<evidence type="ECO:0000313" key="2">
    <source>
        <dbReference type="EMBL" id="KAK7433993.1"/>
    </source>
</evidence>
<keyword evidence="1" id="KW-0472">Membrane</keyword>
<proteinExistence type="predicted"/>
<sequence length="276" mass="31343">MLHNGEGQEDWTRVRWPDFIMVLQWLYDFHPNGKEDLLLDTMQQQLKFTGAPWESVFSTELFPKGPTEGVQNPTGFVLTWHGVNMAEGLKALPATYRFTHNQSDIDRASEGWTSYSNTMGVLLGSLLLMNTWLVLRRSEGECLYQKDGIYWFIFFFSTELCLVVETMFSGSYLYQVIGDPKYLDRVERIAYNALPATLTGDFWSRQYLQQQNQIAAQNMDPNPFPNDGFVAFSSIIVTLFDAVSSGLTNVLDWNPTILAARSTILKAGPSSSRMPS</sequence>
<feature type="transmembrane region" description="Helical" evidence="1">
    <location>
        <begin position="229"/>
        <end position="251"/>
    </location>
</feature>
<accession>A0ABR1IMH3</accession>
<evidence type="ECO:0000256" key="1">
    <source>
        <dbReference type="SAM" id="Phobius"/>
    </source>
</evidence>
<keyword evidence="1" id="KW-1133">Transmembrane helix</keyword>
<comment type="caution">
    <text evidence="2">The sequence shown here is derived from an EMBL/GenBank/DDBJ whole genome shotgun (WGS) entry which is preliminary data.</text>
</comment>